<comment type="caution">
    <text evidence="1">The sequence shown here is derived from an EMBL/GenBank/DDBJ whole genome shotgun (WGS) entry which is preliminary data.</text>
</comment>
<sequence length="156" mass="16524">MVPIIFGHDLLIEQVQVITSTGAYAFVEATIYCDNRSWTVVLMCNGTTAATGDCVLTDRDCNKLSALHTVQQILLSCGPMAYGMLGLVITIYFESVDSTLPGSPVNFTDFDDRERLVGMAALESALSPPESIPPGAGAETRMGVGAGASCERVGQE</sequence>
<evidence type="ECO:0000313" key="2">
    <source>
        <dbReference type="Proteomes" id="UP001208935"/>
    </source>
</evidence>
<dbReference type="EMBL" id="QZCW01000003">
    <property type="protein sequence ID" value="MCW5322373.1"/>
    <property type="molecule type" value="Genomic_DNA"/>
</dbReference>
<reference evidence="2" key="1">
    <citation type="submission" date="2023-07" db="EMBL/GenBank/DDBJ databases">
        <title>Verminephrobacter genomes.</title>
        <authorList>
            <person name="Lund M.B."/>
        </authorList>
    </citation>
    <scope>NUCLEOTIDE SEQUENCE [LARGE SCALE GENOMIC DNA]</scope>
    <source>
        <strain evidence="2">AtM5-05</strain>
    </source>
</reference>
<proteinExistence type="predicted"/>
<evidence type="ECO:0000313" key="1">
    <source>
        <dbReference type="EMBL" id="MCW5322373.1"/>
    </source>
</evidence>
<accession>A0ABT3KVM7</accession>
<dbReference type="RefSeq" id="WP_265259398.1">
    <property type="nucleotide sequence ID" value="NZ_QZCV01000003.1"/>
</dbReference>
<protein>
    <submittedName>
        <fullName evidence="1">Uncharacterized protein</fullName>
    </submittedName>
</protein>
<organism evidence="1 2">
    <name type="scientific">Verminephrobacter aporrectodeae subsp. tuberculatae</name>
    <dbReference type="NCBI Taxonomy" id="1110392"/>
    <lineage>
        <taxon>Bacteria</taxon>
        <taxon>Pseudomonadati</taxon>
        <taxon>Pseudomonadota</taxon>
        <taxon>Betaproteobacteria</taxon>
        <taxon>Burkholderiales</taxon>
        <taxon>Comamonadaceae</taxon>
        <taxon>Verminephrobacter</taxon>
    </lineage>
</organism>
<dbReference type="Proteomes" id="UP001208935">
    <property type="component" value="Unassembled WGS sequence"/>
</dbReference>
<name>A0ABT3KVM7_9BURK</name>
<gene>
    <name evidence="1" type="ORF">D5039_14790</name>
</gene>
<keyword evidence="2" id="KW-1185">Reference proteome</keyword>